<dbReference type="Proteomes" id="UP001179952">
    <property type="component" value="Unassembled WGS sequence"/>
</dbReference>
<keyword evidence="2 4" id="KW-0732">Signal</keyword>
<keyword evidence="8" id="KW-1185">Reference proteome</keyword>
<evidence type="ECO:0000313" key="8">
    <source>
        <dbReference type="Proteomes" id="UP001179952"/>
    </source>
</evidence>
<protein>
    <submittedName>
        <fullName evidence="7">Uncharacterized protein</fullName>
    </submittedName>
</protein>
<evidence type="ECO:0000256" key="1">
    <source>
        <dbReference type="ARBA" id="ARBA00004167"/>
    </source>
</evidence>
<dbReference type="GO" id="GO:0016020">
    <property type="term" value="C:membrane"/>
    <property type="evidence" value="ECO:0007669"/>
    <property type="project" value="UniProtKB-SubCell"/>
</dbReference>
<dbReference type="Pfam" id="PF13947">
    <property type="entry name" value="GUB_WAK_bind"/>
    <property type="match status" value="1"/>
</dbReference>
<comment type="caution">
    <text evidence="7">The sequence shown here is derived from an EMBL/GenBank/DDBJ whole genome shotgun (WGS) entry which is preliminary data.</text>
</comment>
<evidence type="ECO:0000259" key="5">
    <source>
        <dbReference type="Pfam" id="PF13947"/>
    </source>
</evidence>
<proteinExistence type="predicted"/>
<gene>
    <name evidence="7" type="ORF">QJS04_geneDACA018526</name>
</gene>
<dbReference type="EMBL" id="JAUJYN010000006">
    <property type="protein sequence ID" value="KAK1269906.1"/>
    <property type="molecule type" value="Genomic_DNA"/>
</dbReference>
<evidence type="ECO:0000256" key="4">
    <source>
        <dbReference type="SAM" id="SignalP"/>
    </source>
</evidence>
<evidence type="ECO:0000256" key="2">
    <source>
        <dbReference type="ARBA" id="ARBA00022729"/>
    </source>
</evidence>
<accession>A0AAV9B0B4</accession>
<keyword evidence="3" id="KW-0325">Glycoprotein</keyword>
<evidence type="ECO:0000313" key="7">
    <source>
        <dbReference type="EMBL" id="KAK1269906.1"/>
    </source>
</evidence>
<comment type="subcellular location">
    <subcellularLocation>
        <location evidence="1">Membrane</location>
        <topology evidence="1">Single-pass membrane protein</topology>
    </subcellularLocation>
</comment>
<dbReference type="AlphaFoldDB" id="A0AAV9B0B4"/>
<dbReference type="GO" id="GO:0030247">
    <property type="term" value="F:polysaccharide binding"/>
    <property type="evidence" value="ECO:0007669"/>
    <property type="project" value="InterPro"/>
</dbReference>
<dbReference type="PANTHER" id="PTHR33138:SF75">
    <property type="entry name" value="WALL-ASSOCIATED RECEPTOR KINASE GALACTURONAN-BINDING DOMAIN-CONTAINING PROTEIN"/>
    <property type="match status" value="1"/>
</dbReference>
<feature type="signal peptide" evidence="4">
    <location>
        <begin position="1"/>
        <end position="19"/>
    </location>
</feature>
<evidence type="ECO:0000259" key="6">
    <source>
        <dbReference type="Pfam" id="PF14380"/>
    </source>
</evidence>
<name>A0AAV9B0B4_ACOGR</name>
<dbReference type="InterPro" id="IPR025287">
    <property type="entry name" value="WAK_GUB"/>
</dbReference>
<feature type="domain" description="Wall-associated receptor kinase galacturonan-binding" evidence="5">
    <location>
        <begin position="28"/>
        <end position="95"/>
    </location>
</feature>
<reference evidence="7" key="2">
    <citation type="submission" date="2023-06" db="EMBL/GenBank/DDBJ databases">
        <authorList>
            <person name="Ma L."/>
            <person name="Liu K.-W."/>
            <person name="Li Z."/>
            <person name="Hsiao Y.-Y."/>
            <person name="Qi Y."/>
            <person name="Fu T."/>
            <person name="Tang G."/>
            <person name="Zhang D."/>
            <person name="Sun W.-H."/>
            <person name="Liu D.-K."/>
            <person name="Li Y."/>
            <person name="Chen G.-Z."/>
            <person name="Liu X.-D."/>
            <person name="Liao X.-Y."/>
            <person name="Jiang Y.-T."/>
            <person name="Yu X."/>
            <person name="Hao Y."/>
            <person name="Huang J."/>
            <person name="Zhao X.-W."/>
            <person name="Ke S."/>
            <person name="Chen Y.-Y."/>
            <person name="Wu W.-L."/>
            <person name="Hsu J.-L."/>
            <person name="Lin Y.-F."/>
            <person name="Huang M.-D."/>
            <person name="Li C.-Y."/>
            <person name="Huang L."/>
            <person name="Wang Z.-W."/>
            <person name="Zhao X."/>
            <person name="Zhong W.-Y."/>
            <person name="Peng D.-H."/>
            <person name="Ahmad S."/>
            <person name="Lan S."/>
            <person name="Zhang J.-S."/>
            <person name="Tsai W.-C."/>
            <person name="Van De Peer Y."/>
            <person name="Liu Z.-J."/>
        </authorList>
    </citation>
    <scope>NUCLEOTIDE SEQUENCE</scope>
    <source>
        <strain evidence="7">SCP</strain>
        <tissue evidence="7">Leaves</tissue>
    </source>
</reference>
<dbReference type="PANTHER" id="PTHR33138">
    <property type="entry name" value="OS01G0690200 PROTEIN"/>
    <property type="match status" value="1"/>
</dbReference>
<dbReference type="Pfam" id="PF14380">
    <property type="entry name" value="WAK_assoc"/>
    <property type="match status" value="1"/>
</dbReference>
<evidence type="ECO:0000256" key="3">
    <source>
        <dbReference type="ARBA" id="ARBA00023180"/>
    </source>
</evidence>
<organism evidence="7 8">
    <name type="scientific">Acorus gramineus</name>
    <name type="common">Dwarf sweet flag</name>
    <dbReference type="NCBI Taxonomy" id="55184"/>
    <lineage>
        <taxon>Eukaryota</taxon>
        <taxon>Viridiplantae</taxon>
        <taxon>Streptophyta</taxon>
        <taxon>Embryophyta</taxon>
        <taxon>Tracheophyta</taxon>
        <taxon>Spermatophyta</taxon>
        <taxon>Magnoliopsida</taxon>
        <taxon>Liliopsida</taxon>
        <taxon>Acoraceae</taxon>
        <taxon>Acorus</taxon>
    </lineage>
</organism>
<feature type="chain" id="PRO_5043967502" evidence="4">
    <location>
        <begin position="20"/>
        <end position="255"/>
    </location>
</feature>
<sequence>MSPFLLLVALSVAVPRCLSKTSDQYSICAPFPFSCGNFSTNLSYPFSIDGTMTGCGHPGFHLACSMDNLTQLMIYNTSYSVKNFDYYNQIMTIADMAYMNKDHCPLPTSNTSMDFSLFDYTGTDRNVSYYYCSSQAVVVSSLYQLSCDASTGYHGYYFTVGDMVDESCTGLIFFVPIHTSFTDSLNATDAEKALMSLKDALREGFDVNWKPGKGWCEGCVRSGGRCGYDPNKPNDPLCFYSECPSLLQSDVLFCF</sequence>
<feature type="domain" description="Wall-associated receptor kinase C-terminal" evidence="6">
    <location>
        <begin position="183"/>
        <end position="242"/>
    </location>
</feature>
<reference evidence="7" key="1">
    <citation type="journal article" date="2023" name="Nat. Commun.">
        <title>Diploid and tetraploid genomes of Acorus and the evolution of monocots.</title>
        <authorList>
            <person name="Ma L."/>
            <person name="Liu K.W."/>
            <person name="Li Z."/>
            <person name="Hsiao Y.Y."/>
            <person name="Qi Y."/>
            <person name="Fu T."/>
            <person name="Tang G.D."/>
            <person name="Zhang D."/>
            <person name="Sun W.H."/>
            <person name="Liu D.K."/>
            <person name="Li Y."/>
            <person name="Chen G.Z."/>
            <person name="Liu X.D."/>
            <person name="Liao X.Y."/>
            <person name="Jiang Y.T."/>
            <person name="Yu X."/>
            <person name="Hao Y."/>
            <person name="Huang J."/>
            <person name="Zhao X.W."/>
            <person name="Ke S."/>
            <person name="Chen Y.Y."/>
            <person name="Wu W.L."/>
            <person name="Hsu J.L."/>
            <person name="Lin Y.F."/>
            <person name="Huang M.D."/>
            <person name="Li C.Y."/>
            <person name="Huang L."/>
            <person name="Wang Z.W."/>
            <person name="Zhao X."/>
            <person name="Zhong W.Y."/>
            <person name="Peng D.H."/>
            <person name="Ahmad S."/>
            <person name="Lan S."/>
            <person name="Zhang J.S."/>
            <person name="Tsai W.C."/>
            <person name="Van de Peer Y."/>
            <person name="Liu Z.J."/>
        </authorList>
    </citation>
    <scope>NUCLEOTIDE SEQUENCE</scope>
    <source>
        <strain evidence="7">SCP</strain>
    </source>
</reference>
<dbReference type="InterPro" id="IPR032872">
    <property type="entry name" value="WAK_assoc_C"/>
</dbReference>